<dbReference type="Gene3D" id="3.40.50.720">
    <property type="entry name" value="NAD(P)-binding Rossmann-like Domain"/>
    <property type="match status" value="1"/>
</dbReference>
<keyword evidence="2" id="KW-0560">Oxidoreductase</keyword>
<sequence length="271" mass="28455">MTAKLALVTGAGSGIGKAIALGFAAQGDRVVAADIDGAAAEATAKERPELITALPVDVADRAQVDTLRDRTHAEVGVPNVVVNAAGWDRSHQFLDATTEFTEKVVAINYLGPVYVCSAFLPGMIEAGGGGRVINLASDAGRVGSAGETIYAGAKGGVIAFTKSLAREMARHHITVNCVCPGPTDTPLFAAMPEKLRDALIKAIPFRRLARPEEVAARCCSSLRMPRRSSLARWSVSAAALPWPDDKLPPIRSTEPGCVAVQRRARSARHGP</sequence>
<dbReference type="EMBL" id="JAOB01000013">
    <property type="protein sequence ID" value="EUA68677.1"/>
    <property type="molecule type" value="Genomic_DNA"/>
</dbReference>
<proteinExistence type="inferred from homology"/>
<dbReference type="Pfam" id="PF00106">
    <property type="entry name" value="adh_short"/>
    <property type="match status" value="1"/>
</dbReference>
<evidence type="ECO:0000256" key="2">
    <source>
        <dbReference type="ARBA" id="ARBA00023002"/>
    </source>
</evidence>
<dbReference type="PRINTS" id="PR00081">
    <property type="entry name" value="GDHRDH"/>
</dbReference>
<reference evidence="4" key="1">
    <citation type="submission" date="2014-01" db="EMBL/GenBank/DDBJ databases">
        <authorList>
            <person name="Brown-Elliot B."/>
            <person name="Wallace R."/>
            <person name="Lenaerts A."/>
            <person name="Ordway D."/>
            <person name="DeGroote M.A."/>
            <person name="Parker T."/>
            <person name="Sizemore C."/>
            <person name="Tallon L.J."/>
            <person name="Sadzewicz L.K."/>
            <person name="Sengamalay N."/>
            <person name="Fraser C.M."/>
            <person name="Hine E."/>
            <person name="Shefchek K.A."/>
            <person name="Das S.P."/>
            <person name="Tettelin H."/>
        </authorList>
    </citation>
    <scope>NUCLEOTIDE SEQUENCE [LARGE SCALE GENOMIC DNA]</scope>
    <source>
        <strain evidence="4">4042</strain>
    </source>
</reference>
<dbReference type="PROSITE" id="PS00061">
    <property type="entry name" value="ADH_SHORT"/>
    <property type="match status" value="1"/>
</dbReference>
<evidence type="ECO:0000256" key="1">
    <source>
        <dbReference type="ARBA" id="ARBA00006484"/>
    </source>
</evidence>
<dbReference type="GO" id="GO:0016616">
    <property type="term" value="F:oxidoreductase activity, acting on the CH-OH group of donors, NAD or NADP as acceptor"/>
    <property type="evidence" value="ECO:0007669"/>
    <property type="project" value="TreeGrafter"/>
</dbReference>
<dbReference type="InterPro" id="IPR002347">
    <property type="entry name" value="SDR_fam"/>
</dbReference>
<dbReference type="PANTHER" id="PTHR42760:SF133">
    <property type="entry name" value="3-OXOACYL-[ACYL-CARRIER-PROTEIN] REDUCTASE"/>
    <property type="match status" value="1"/>
</dbReference>
<dbReference type="InterPro" id="IPR036291">
    <property type="entry name" value="NAD(P)-bd_dom_sf"/>
</dbReference>
<comment type="similarity">
    <text evidence="1 3">Belongs to the short-chain dehydrogenases/reductases (SDR) family.</text>
</comment>
<dbReference type="InterPro" id="IPR020904">
    <property type="entry name" value="Sc_DH/Rdtase_CS"/>
</dbReference>
<dbReference type="PANTHER" id="PTHR42760">
    <property type="entry name" value="SHORT-CHAIN DEHYDROGENASES/REDUCTASES FAMILY MEMBER"/>
    <property type="match status" value="1"/>
</dbReference>
<organism evidence="4">
    <name type="scientific">Mycobacterium xenopi 4042</name>
    <dbReference type="NCBI Taxonomy" id="1299334"/>
    <lineage>
        <taxon>Bacteria</taxon>
        <taxon>Bacillati</taxon>
        <taxon>Actinomycetota</taxon>
        <taxon>Actinomycetes</taxon>
        <taxon>Mycobacteriales</taxon>
        <taxon>Mycobacteriaceae</taxon>
        <taxon>Mycobacterium</taxon>
    </lineage>
</organism>
<gene>
    <name evidence="4" type="ORF">I553_1865</name>
</gene>
<accession>X8DJ73</accession>
<dbReference type="SUPFAM" id="SSF51735">
    <property type="entry name" value="NAD(P)-binding Rossmann-fold domains"/>
    <property type="match status" value="1"/>
</dbReference>
<protein>
    <submittedName>
        <fullName evidence="4">Short chain dehydrogenase family protein</fullName>
    </submittedName>
</protein>
<dbReference type="PRINTS" id="PR00080">
    <property type="entry name" value="SDRFAMILY"/>
</dbReference>
<dbReference type="FunFam" id="3.40.50.720:FF:000084">
    <property type="entry name" value="Short-chain dehydrogenase reductase"/>
    <property type="match status" value="1"/>
</dbReference>
<dbReference type="AlphaFoldDB" id="X8DJ73"/>
<evidence type="ECO:0000313" key="4">
    <source>
        <dbReference type="EMBL" id="EUA68677.1"/>
    </source>
</evidence>
<comment type="caution">
    <text evidence="4">The sequence shown here is derived from an EMBL/GenBank/DDBJ whole genome shotgun (WGS) entry which is preliminary data.</text>
</comment>
<name>X8DJ73_MYCXE</name>
<evidence type="ECO:0000256" key="3">
    <source>
        <dbReference type="RuleBase" id="RU000363"/>
    </source>
</evidence>
<dbReference type="PATRIC" id="fig|1299334.3.peg.1353"/>